<gene>
    <name evidence="1" type="ORF">UR89_C0026G0001</name>
</gene>
<accession>A0A0G0CZ38</accession>
<organism evidence="1 2">
    <name type="scientific">Candidatus Roizmanbacteria bacterium GW2011_GWA2_35_8</name>
    <dbReference type="NCBI Taxonomy" id="1618479"/>
    <lineage>
        <taxon>Bacteria</taxon>
        <taxon>Candidatus Roizmaniibacteriota</taxon>
    </lineage>
</organism>
<dbReference type="AlphaFoldDB" id="A0A0G0CZ38"/>
<reference evidence="1 2" key="1">
    <citation type="journal article" date="2015" name="Nature">
        <title>rRNA introns, odd ribosomes, and small enigmatic genomes across a large radiation of phyla.</title>
        <authorList>
            <person name="Brown C.T."/>
            <person name="Hug L.A."/>
            <person name="Thomas B.C."/>
            <person name="Sharon I."/>
            <person name="Castelle C.J."/>
            <person name="Singh A."/>
            <person name="Wilkins M.J."/>
            <person name="Williams K.H."/>
            <person name="Banfield J.F."/>
        </authorList>
    </citation>
    <scope>NUCLEOTIDE SEQUENCE [LARGE SCALE GENOMIC DNA]</scope>
</reference>
<comment type="caution">
    <text evidence="1">The sequence shown here is derived from an EMBL/GenBank/DDBJ whole genome shotgun (WGS) entry which is preliminary data.</text>
</comment>
<name>A0A0G0CZ38_9BACT</name>
<dbReference type="EMBL" id="LBQX01000026">
    <property type="protein sequence ID" value="KKP86303.1"/>
    <property type="molecule type" value="Genomic_DNA"/>
</dbReference>
<protein>
    <submittedName>
        <fullName evidence="1">Uncharacterized protein</fullName>
    </submittedName>
</protein>
<evidence type="ECO:0000313" key="1">
    <source>
        <dbReference type="EMBL" id="KKP86303.1"/>
    </source>
</evidence>
<evidence type="ECO:0000313" key="2">
    <source>
        <dbReference type="Proteomes" id="UP000034536"/>
    </source>
</evidence>
<feature type="non-terminal residue" evidence="1">
    <location>
        <position position="1"/>
    </location>
</feature>
<sequence>IPEMPVSSNALRVHQELQQLFPEINLPPVKLEAYKDTYYPKRAFMLDLKEFLWENPKIAVGFSRIMNLASSTMKSSFGREFLTTEMVRRVLKEEEWKWDRPVMDLPPGDKIEMYTQGLLILVDELNQYLFYTPSRVEADGLI</sequence>
<dbReference type="Proteomes" id="UP000034536">
    <property type="component" value="Unassembled WGS sequence"/>
</dbReference>
<proteinExistence type="predicted"/>